<accession>A0ABW4VLE7</accession>
<dbReference type="Proteomes" id="UP001597361">
    <property type="component" value="Unassembled WGS sequence"/>
</dbReference>
<reference evidence="10" key="1">
    <citation type="journal article" date="2019" name="Int. J. Syst. Evol. Microbiol.">
        <title>The Global Catalogue of Microorganisms (GCM) 10K type strain sequencing project: providing services to taxonomists for standard genome sequencing and annotation.</title>
        <authorList>
            <consortium name="The Broad Institute Genomics Platform"/>
            <consortium name="The Broad Institute Genome Sequencing Center for Infectious Disease"/>
            <person name="Wu L."/>
            <person name="Ma J."/>
        </authorList>
    </citation>
    <scope>NUCLEOTIDE SEQUENCE [LARGE SCALE GENOMIC DNA]</scope>
    <source>
        <strain evidence="10">CGMCC 1.15180</strain>
    </source>
</reference>
<dbReference type="RefSeq" id="WP_376886460.1">
    <property type="nucleotide sequence ID" value="NZ_JBHUHR010000032.1"/>
</dbReference>
<keyword evidence="5 7" id="KW-0472">Membrane</keyword>
<dbReference type="InterPro" id="IPR012910">
    <property type="entry name" value="Plug_dom"/>
</dbReference>
<gene>
    <name evidence="9" type="ORF">ACFSKL_11825</name>
</gene>
<evidence type="ECO:0000259" key="8">
    <source>
        <dbReference type="Pfam" id="PF07715"/>
    </source>
</evidence>
<dbReference type="EMBL" id="JBHUHR010000032">
    <property type="protein sequence ID" value="MFD2035484.1"/>
    <property type="molecule type" value="Genomic_DNA"/>
</dbReference>
<dbReference type="InterPro" id="IPR039426">
    <property type="entry name" value="TonB-dep_rcpt-like"/>
</dbReference>
<protein>
    <submittedName>
        <fullName evidence="9">SusC/RagA family TonB-linked outer membrane protein</fullName>
    </submittedName>
</protein>
<keyword evidence="4 7" id="KW-0812">Transmembrane</keyword>
<dbReference type="InterPro" id="IPR036942">
    <property type="entry name" value="Beta-barrel_TonB_sf"/>
</dbReference>
<sequence length="992" mass="108866">MSENIEVKMQNDRLITGTVNDQAGQPLPGANVVVKGTSIGTVTDLEGKYVLNLSNNAKILVFSYIGYKAQEVPINNKSIIDAILEEDIASLEEAVVIGYGTTSKRFNTGSVSSIKAETIEKQTVGNVLTALTGRATGLDITQESGIPGSAVTVRIRGQNSLNPGANEPLYIIDGIPFLPNSTYLIQTGRPQAGGNSPFSALNPNDIESIEVLKDADATAIFGSRGGNGVILITTKKGKSGKTNVDVNLSSGVGKITRKLDVLDRRDYLDMRYEAFRNDGIDWTAPGVPNAFDLTEYDTTRTTDWQDVLIGNTAHYTNAQVTASGGKDGTYFSVSGGYWKESTVFPGNLADQKISGRFSINHSPTNERLSIQLSGIYLFNNNRILGSDLTQNAISLAPVAPPIYTEDGRLNWANNTWANPLGAVSATPFTGKTNNMNFNTTISYRLFDEFRLKITAGYNRIGYSSTYRNPESIQNPFYFQGPSSRITEFSNNLTETWNVEPMVEYNNDIGLGKLSVLFGGTFQETEQQATVLYARGFLDDALMYDLQSATDVSTRSMQSIYLFSSAFARINYNISDKYLLNLTARRDGSSRFGPGKKFGNFGAVGAAWIFSEEAGINSALPFLSYGKIRFSHGITGSDAIGNYGFLPLYRTKSNFYQYYGPNGGGLYPNNLFNPDYQWESNRKTDVALELGLIENKILLTANYYINRSSNQLVGYPLPSMTGFTSIDANLAATVQNTGVELELSTIIIDNGSFTWSTNFNFTLPRNKLVEYPGLEGSSFANNYAIGHPLTLVKAYDYVGINSENGLAQYKKANGDTVSSIWSLSSAVDRTVLINVGKDYYGGLLNSFQYKRLQLDIFFQYAKSIGITHMFGHPIGVNVNQPQFLYDQRWTMVGDDANAVKATQSTSSEAYNSRLRNTDSNAYTDIFFIRLKNVALSYQLPSSIVNKINAENLRVYMQAQNLLTITDYLGMDPENQSGGLPPIASINLGIQLTF</sequence>
<dbReference type="Gene3D" id="2.60.40.1120">
    <property type="entry name" value="Carboxypeptidase-like, regulatory domain"/>
    <property type="match status" value="1"/>
</dbReference>
<dbReference type="InterPro" id="IPR037066">
    <property type="entry name" value="Plug_dom_sf"/>
</dbReference>
<proteinExistence type="inferred from homology"/>
<organism evidence="9 10">
    <name type="scientific">Belliella marina</name>
    <dbReference type="NCBI Taxonomy" id="1644146"/>
    <lineage>
        <taxon>Bacteria</taxon>
        <taxon>Pseudomonadati</taxon>
        <taxon>Bacteroidota</taxon>
        <taxon>Cytophagia</taxon>
        <taxon>Cytophagales</taxon>
        <taxon>Cyclobacteriaceae</taxon>
        <taxon>Belliella</taxon>
    </lineage>
</organism>
<dbReference type="InterPro" id="IPR023996">
    <property type="entry name" value="TonB-dep_OMP_SusC/RagA"/>
</dbReference>
<keyword evidence="3 7" id="KW-1134">Transmembrane beta strand</keyword>
<evidence type="ECO:0000256" key="1">
    <source>
        <dbReference type="ARBA" id="ARBA00004571"/>
    </source>
</evidence>
<comment type="similarity">
    <text evidence="7">Belongs to the TonB-dependent receptor family.</text>
</comment>
<dbReference type="InterPro" id="IPR008969">
    <property type="entry name" value="CarboxyPept-like_regulatory"/>
</dbReference>
<keyword evidence="6 7" id="KW-0998">Cell outer membrane</keyword>
<dbReference type="Pfam" id="PF07715">
    <property type="entry name" value="Plug"/>
    <property type="match status" value="1"/>
</dbReference>
<dbReference type="NCBIfam" id="TIGR04057">
    <property type="entry name" value="SusC_RagA_signa"/>
    <property type="match status" value="1"/>
</dbReference>
<evidence type="ECO:0000256" key="3">
    <source>
        <dbReference type="ARBA" id="ARBA00022452"/>
    </source>
</evidence>
<dbReference type="Gene3D" id="2.170.130.10">
    <property type="entry name" value="TonB-dependent receptor, plug domain"/>
    <property type="match status" value="1"/>
</dbReference>
<feature type="domain" description="TonB-dependent receptor plug" evidence="8">
    <location>
        <begin position="105"/>
        <end position="229"/>
    </location>
</feature>
<dbReference type="SUPFAM" id="SSF49464">
    <property type="entry name" value="Carboxypeptidase regulatory domain-like"/>
    <property type="match status" value="1"/>
</dbReference>
<evidence type="ECO:0000313" key="9">
    <source>
        <dbReference type="EMBL" id="MFD2035484.1"/>
    </source>
</evidence>
<evidence type="ECO:0000256" key="6">
    <source>
        <dbReference type="ARBA" id="ARBA00023237"/>
    </source>
</evidence>
<dbReference type="InterPro" id="IPR023997">
    <property type="entry name" value="TonB-dep_OMP_SusC/RagA_CS"/>
</dbReference>
<dbReference type="Pfam" id="PF13715">
    <property type="entry name" value="CarbopepD_reg_2"/>
    <property type="match status" value="1"/>
</dbReference>
<evidence type="ECO:0000256" key="2">
    <source>
        <dbReference type="ARBA" id="ARBA00022448"/>
    </source>
</evidence>
<evidence type="ECO:0000256" key="7">
    <source>
        <dbReference type="PROSITE-ProRule" id="PRU01360"/>
    </source>
</evidence>
<evidence type="ECO:0000256" key="5">
    <source>
        <dbReference type="ARBA" id="ARBA00023136"/>
    </source>
</evidence>
<keyword evidence="2 7" id="KW-0813">Transport</keyword>
<evidence type="ECO:0000256" key="4">
    <source>
        <dbReference type="ARBA" id="ARBA00022692"/>
    </source>
</evidence>
<dbReference type="SUPFAM" id="SSF56935">
    <property type="entry name" value="Porins"/>
    <property type="match status" value="1"/>
</dbReference>
<comment type="caution">
    <text evidence="9">The sequence shown here is derived from an EMBL/GenBank/DDBJ whole genome shotgun (WGS) entry which is preliminary data.</text>
</comment>
<dbReference type="Gene3D" id="2.40.170.20">
    <property type="entry name" value="TonB-dependent receptor, beta-barrel domain"/>
    <property type="match status" value="1"/>
</dbReference>
<name>A0ABW4VLE7_9BACT</name>
<comment type="subcellular location">
    <subcellularLocation>
        <location evidence="1 7">Cell outer membrane</location>
        <topology evidence="1 7">Multi-pass membrane protein</topology>
    </subcellularLocation>
</comment>
<dbReference type="NCBIfam" id="TIGR04056">
    <property type="entry name" value="OMP_RagA_SusC"/>
    <property type="match status" value="1"/>
</dbReference>
<keyword evidence="10" id="KW-1185">Reference proteome</keyword>
<evidence type="ECO:0000313" key="10">
    <source>
        <dbReference type="Proteomes" id="UP001597361"/>
    </source>
</evidence>
<dbReference type="PROSITE" id="PS52016">
    <property type="entry name" value="TONB_DEPENDENT_REC_3"/>
    <property type="match status" value="1"/>
</dbReference>